<feature type="domain" description="Glycosyltransferase RgtA/B/C/D-like" evidence="9">
    <location>
        <begin position="53"/>
        <end position="212"/>
    </location>
</feature>
<sequence length="508" mass="57551">MIKSIQRVPYLLWGIAALNVFLHLAFYQNLEYHRDELLYFSQGLHPDWGYASVPPLTGWLAGLVGATLGFSVWAVKVLPALFSGVMVLLVVAISRELGGRDYAQILAGIGVVLTPLAMRAFFMFQPVYLDIFFWTLLFYWLVLFLNTSSQQYLYALGITLGLALLNKYLVALWALSALAALLLTDDRKVFTRKAVYVAFGISLLIFSPNIIWQIQHDFPVLQHMVALNESQLVHVDRDQFLADQLLMGYSVLLLLVPGLYFLLRHRKYRSVALIVLFTVGLLCLVRGKSYYTAGVFPVLLAAGAVFWGNILVKTFGKILLPVSMFLLVVPLLPLGLPIYDVKGLAAYFDKLDKNYGVDVGRRFEDGTVHSLPQDYADMLGWEELTRLVQRAYQQTGDKTNVLIYCENYGHAGAISIIGKKYLLPEPMCFSESFLYWAPGLLNHEVREFIYVNDELGEDLQRGFAEIREIGRIQNVNAREFGTRVYLCRQPRVDVQAFLKARIAEETPF</sequence>
<dbReference type="GO" id="GO:0009103">
    <property type="term" value="P:lipopolysaccharide biosynthetic process"/>
    <property type="evidence" value="ECO:0007669"/>
    <property type="project" value="UniProtKB-ARBA"/>
</dbReference>
<dbReference type="RefSeq" id="WP_189569135.1">
    <property type="nucleotide sequence ID" value="NZ_BMXF01000009.1"/>
</dbReference>
<reference evidence="10 11" key="1">
    <citation type="journal article" date="2014" name="Int. J. Syst. Evol. Microbiol.">
        <title>Complete genome sequence of Corynebacterium casei LMG S-19264T (=DSM 44701T), isolated from a smear-ripened cheese.</title>
        <authorList>
            <consortium name="US DOE Joint Genome Institute (JGI-PGF)"/>
            <person name="Walter F."/>
            <person name="Albersmeier A."/>
            <person name="Kalinowski J."/>
            <person name="Ruckert C."/>
        </authorList>
    </citation>
    <scope>NUCLEOTIDE SEQUENCE [LARGE SCALE GENOMIC DNA]</scope>
    <source>
        <strain evidence="10 11">KCTC 12866</strain>
    </source>
</reference>
<keyword evidence="4" id="KW-0808">Transferase</keyword>
<comment type="caution">
    <text evidence="10">The sequence shown here is derived from an EMBL/GenBank/DDBJ whole genome shotgun (WGS) entry which is preliminary data.</text>
</comment>
<dbReference type="PANTHER" id="PTHR33908:SF11">
    <property type="entry name" value="MEMBRANE PROTEIN"/>
    <property type="match status" value="1"/>
</dbReference>
<dbReference type="Pfam" id="PF13231">
    <property type="entry name" value="PMT_2"/>
    <property type="match status" value="1"/>
</dbReference>
<protein>
    <recommendedName>
        <fullName evidence="9">Glycosyltransferase RgtA/B/C/D-like domain-containing protein</fullName>
    </recommendedName>
</protein>
<feature type="transmembrane region" description="Helical" evidence="8">
    <location>
        <begin position="127"/>
        <end position="146"/>
    </location>
</feature>
<evidence type="ECO:0000256" key="3">
    <source>
        <dbReference type="ARBA" id="ARBA00022676"/>
    </source>
</evidence>
<keyword evidence="11" id="KW-1185">Reference proteome</keyword>
<evidence type="ECO:0000313" key="11">
    <source>
        <dbReference type="Proteomes" id="UP000598271"/>
    </source>
</evidence>
<keyword evidence="6 8" id="KW-1133">Transmembrane helix</keyword>
<keyword evidence="5 8" id="KW-0812">Transmembrane</keyword>
<dbReference type="PANTHER" id="PTHR33908">
    <property type="entry name" value="MANNOSYLTRANSFERASE YKCB-RELATED"/>
    <property type="match status" value="1"/>
</dbReference>
<feature type="transmembrane region" description="Helical" evidence="8">
    <location>
        <begin position="246"/>
        <end position="263"/>
    </location>
</feature>
<organism evidence="10 11">
    <name type="scientific">Persicitalea jodogahamensis</name>
    <dbReference type="NCBI Taxonomy" id="402147"/>
    <lineage>
        <taxon>Bacteria</taxon>
        <taxon>Pseudomonadati</taxon>
        <taxon>Bacteroidota</taxon>
        <taxon>Cytophagia</taxon>
        <taxon>Cytophagales</taxon>
        <taxon>Spirosomataceae</taxon>
        <taxon>Persicitalea</taxon>
    </lineage>
</organism>
<comment type="subcellular location">
    <subcellularLocation>
        <location evidence="1">Cell membrane</location>
        <topology evidence="1">Multi-pass membrane protein</topology>
    </subcellularLocation>
</comment>
<dbReference type="InterPro" id="IPR050297">
    <property type="entry name" value="LipidA_mod_glycosyltrf_83"/>
</dbReference>
<proteinExistence type="predicted"/>
<dbReference type="InterPro" id="IPR038731">
    <property type="entry name" value="RgtA/B/C-like"/>
</dbReference>
<accession>A0A8J3D8Q1</accession>
<dbReference type="GO" id="GO:0005886">
    <property type="term" value="C:plasma membrane"/>
    <property type="evidence" value="ECO:0007669"/>
    <property type="project" value="UniProtKB-SubCell"/>
</dbReference>
<evidence type="ECO:0000256" key="7">
    <source>
        <dbReference type="ARBA" id="ARBA00023136"/>
    </source>
</evidence>
<evidence type="ECO:0000256" key="1">
    <source>
        <dbReference type="ARBA" id="ARBA00004651"/>
    </source>
</evidence>
<feature type="transmembrane region" description="Helical" evidence="8">
    <location>
        <begin position="48"/>
        <end position="70"/>
    </location>
</feature>
<feature type="transmembrane region" description="Helical" evidence="8">
    <location>
        <begin position="152"/>
        <end position="183"/>
    </location>
</feature>
<keyword evidence="2" id="KW-1003">Cell membrane</keyword>
<evidence type="ECO:0000259" key="9">
    <source>
        <dbReference type="Pfam" id="PF13231"/>
    </source>
</evidence>
<dbReference type="EMBL" id="BMXF01000009">
    <property type="protein sequence ID" value="GHB88586.1"/>
    <property type="molecule type" value="Genomic_DNA"/>
</dbReference>
<feature type="transmembrane region" description="Helical" evidence="8">
    <location>
        <begin position="77"/>
        <end position="96"/>
    </location>
</feature>
<keyword evidence="7 8" id="KW-0472">Membrane</keyword>
<name>A0A8J3D8Q1_9BACT</name>
<dbReference type="GO" id="GO:0016763">
    <property type="term" value="F:pentosyltransferase activity"/>
    <property type="evidence" value="ECO:0007669"/>
    <property type="project" value="TreeGrafter"/>
</dbReference>
<evidence type="ECO:0000256" key="4">
    <source>
        <dbReference type="ARBA" id="ARBA00022679"/>
    </source>
</evidence>
<evidence type="ECO:0000256" key="6">
    <source>
        <dbReference type="ARBA" id="ARBA00022989"/>
    </source>
</evidence>
<dbReference type="AlphaFoldDB" id="A0A8J3D8Q1"/>
<feature type="transmembrane region" description="Helical" evidence="8">
    <location>
        <begin position="270"/>
        <end position="287"/>
    </location>
</feature>
<dbReference type="Proteomes" id="UP000598271">
    <property type="component" value="Unassembled WGS sequence"/>
</dbReference>
<evidence type="ECO:0000256" key="8">
    <source>
        <dbReference type="SAM" id="Phobius"/>
    </source>
</evidence>
<keyword evidence="3" id="KW-0328">Glycosyltransferase</keyword>
<feature type="transmembrane region" description="Helical" evidence="8">
    <location>
        <begin position="319"/>
        <end position="339"/>
    </location>
</feature>
<evidence type="ECO:0000313" key="10">
    <source>
        <dbReference type="EMBL" id="GHB88586.1"/>
    </source>
</evidence>
<evidence type="ECO:0000256" key="2">
    <source>
        <dbReference type="ARBA" id="ARBA00022475"/>
    </source>
</evidence>
<feature type="transmembrane region" description="Helical" evidence="8">
    <location>
        <begin position="10"/>
        <end position="28"/>
    </location>
</feature>
<feature type="transmembrane region" description="Helical" evidence="8">
    <location>
        <begin position="102"/>
        <end position="122"/>
    </location>
</feature>
<evidence type="ECO:0000256" key="5">
    <source>
        <dbReference type="ARBA" id="ARBA00022692"/>
    </source>
</evidence>
<gene>
    <name evidence="10" type="ORF">GCM10007390_50920</name>
</gene>
<feature type="transmembrane region" description="Helical" evidence="8">
    <location>
        <begin position="195"/>
        <end position="214"/>
    </location>
</feature>
<feature type="transmembrane region" description="Helical" evidence="8">
    <location>
        <begin position="293"/>
        <end position="312"/>
    </location>
</feature>